<feature type="transmembrane region" description="Helical" evidence="2">
    <location>
        <begin position="371"/>
        <end position="390"/>
    </location>
</feature>
<feature type="domain" description="Histidine kinase/HSP90-like ATPase" evidence="3">
    <location>
        <begin position="509"/>
        <end position="604"/>
    </location>
</feature>
<keyword evidence="2" id="KW-0472">Membrane</keyword>
<feature type="repeat" description="TPR" evidence="1">
    <location>
        <begin position="216"/>
        <end position="249"/>
    </location>
</feature>
<dbReference type="SUPFAM" id="SSF81901">
    <property type="entry name" value="HCP-like"/>
    <property type="match status" value="1"/>
</dbReference>
<evidence type="ECO:0000313" key="5">
    <source>
        <dbReference type="EMBL" id="QIE59868.1"/>
    </source>
</evidence>
<dbReference type="Proteomes" id="UP000505306">
    <property type="component" value="Chromosome"/>
</dbReference>
<dbReference type="PANTHER" id="PTHR34220">
    <property type="entry name" value="SENSOR HISTIDINE KINASE YPDA"/>
    <property type="match status" value="1"/>
</dbReference>
<sequence length="609" mass="69253">MKNSLPLFFFFVAAALAIGQTDHNTIDPYLEKAKAHSTKRLDSAIFYTKKAYEHALDLKDTLLIGQVGYYHSFYLIRNGNYAEAEAILNFNLAHKDALSAHVLGGIYYNYGNRYYLEEVYDKALENYLQSLHFYTEAKNRQGLMTTNLQLGVVYSKLDKKELAGYFYNQSLLFSDKAEKKHTRKITYGKDSIPENISVSKAMLAELALEPDNAIKANVLYNLGRGYFENKQWQPAIASFKQSLELKKQLGIADQIDKNLFFIGQSYLEAGMLAPATNYLLQAIKVSEKRGQKATTIASLQRAYEEGGDYKTALLYAKRYDQMKDSLNALQENERIAEITSQFETEKQAAEIVLLETSNNLQASKLANQRNIIWASVVGVALLLIALFFGYKRYQTKQKLQFSELTRKLLQMQLNPHFLFNALNGIQYFIKQNDTQKSTKYISNFSGLMRNILENSVEKFITVEEDAETIIDFLALQQLVHNNSFLYTVHIEETLDAENLCIPPMFTQPFVENAIIHGVQGMQNGEISVRYKLEGETITVTIKDNGKGIAETLHNANSLHKSMGTSITKQRMENLLKTENYPVTLEVVSRNEADAPQGTTVMLTFLKKYL</sequence>
<dbReference type="GO" id="GO:0016020">
    <property type="term" value="C:membrane"/>
    <property type="evidence" value="ECO:0007669"/>
    <property type="project" value="InterPro"/>
</dbReference>
<dbReference type="Pfam" id="PF02518">
    <property type="entry name" value="HATPase_c"/>
    <property type="match status" value="1"/>
</dbReference>
<keyword evidence="1" id="KW-0802">TPR repeat</keyword>
<reference evidence="5 6" key="1">
    <citation type="submission" date="2020-02" db="EMBL/GenBank/DDBJ databases">
        <title>Complete genome sequence of Flavobacteriaceae bacterium.</title>
        <authorList>
            <person name="Kim S.-J."/>
            <person name="Kim Y.-S."/>
            <person name="Kim K.-H."/>
        </authorList>
    </citation>
    <scope>NUCLEOTIDE SEQUENCE [LARGE SCALE GENOMIC DNA]</scope>
    <source>
        <strain evidence="5 6">RR4-40</strain>
    </source>
</reference>
<dbReference type="KEGG" id="mgel:G5B37_09910"/>
<keyword evidence="6" id="KW-1185">Reference proteome</keyword>
<dbReference type="PROSITE" id="PS50005">
    <property type="entry name" value="TPR"/>
    <property type="match status" value="1"/>
</dbReference>
<name>A0A6G6GMV0_9FLAO</name>
<dbReference type="InterPro" id="IPR050640">
    <property type="entry name" value="Bact_2-comp_sensor_kinase"/>
</dbReference>
<dbReference type="AlphaFoldDB" id="A0A6G6GMV0"/>
<feature type="domain" description="Signal transduction histidine kinase internal region" evidence="4">
    <location>
        <begin position="407"/>
        <end position="482"/>
    </location>
</feature>
<dbReference type="GO" id="GO:0000155">
    <property type="term" value="F:phosphorelay sensor kinase activity"/>
    <property type="evidence" value="ECO:0007669"/>
    <property type="project" value="InterPro"/>
</dbReference>
<dbReference type="SUPFAM" id="SSF48452">
    <property type="entry name" value="TPR-like"/>
    <property type="match status" value="1"/>
</dbReference>
<dbReference type="EMBL" id="CP049057">
    <property type="protein sequence ID" value="QIE59868.1"/>
    <property type="molecule type" value="Genomic_DNA"/>
</dbReference>
<dbReference type="InterPro" id="IPR019734">
    <property type="entry name" value="TPR_rpt"/>
</dbReference>
<evidence type="ECO:0000256" key="2">
    <source>
        <dbReference type="SAM" id="Phobius"/>
    </source>
</evidence>
<evidence type="ECO:0000259" key="4">
    <source>
        <dbReference type="Pfam" id="PF06580"/>
    </source>
</evidence>
<dbReference type="SMART" id="SM00028">
    <property type="entry name" value="TPR"/>
    <property type="match status" value="3"/>
</dbReference>
<evidence type="ECO:0000259" key="3">
    <source>
        <dbReference type="Pfam" id="PF02518"/>
    </source>
</evidence>
<evidence type="ECO:0000256" key="1">
    <source>
        <dbReference type="PROSITE-ProRule" id="PRU00339"/>
    </source>
</evidence>
<gene>
    <name evidence="5" type="ORF">G5B37_09910</name>
</gene>
<dbReference type="Gene3D" id="1.25.40.10">
    <property type="entry name" value="Tetratricopeptide repeat domain"/>
    <property type="match status" value="2"/>
</dbReference>
<dbReference type="Pfam" id="PF06580">
    <property type="entry name" value="His_kinase"/>
    <property type="match status" value="1"/>
</dbReference>
<dbReference type="InterPro" id="IPR010559">
    <property type="entry name" value="Sig_transdc_His_kin_internal"/>
</dbReference>
<evidence type="ECO:0000313" key="6">
    <source>
        <dbReference type="Proteomes" id="UP000505306"/>
    </source>
</evidence>
<protein>
    <submittedName>
        <fullName evidence="5">Uncharacterized protein</fullName>
    </submittedName>
</protein>
<dbReference type="RefSeq" id="WP_164679880.1">
    <property type="nucleotide sequence ID" value="NZ_CP049057.1"/>
</dbReference>
<proteinExistence type="predicted"/>
<keyword evidence="2" id="KW-0812">Transmembrane</keyword>
<accession>A0A6G6GMV0</accession>
<dbReference type="PANTHER" id="PTHR34220:SF7">
    <property type="entry name" value="SENSOR HISTIDINE KINASE YPDA"/>
    <property type="match status" value="1"/>
</dbReference>
<dbReference type="InterPro" id="IPR036890">
    <property type="entry name" value="HATPase_C_sf"/>
</dbReference>
<keyword evidence="2" id="KW-1133">Transmembrane helix</keyword>
<dbReference type="Gene3D" id="3.30.565.10">
    <property type="entry name" value="Histidine kinase-like ATPase, C-terminal domain"/>
    <property type="match status" value="1"/>
</dbReference>
<dbReference type="SUPFAM" id="SSF55874">
    <property type="entry name" value="ATPase domain of HSP90 chaperone/DNA topoisomerase II/histidine kinase"/>
    <property type="match status" value="1"/>
</dbReference>
<organism evidence="5 6">
    <name type="scientific">Rasiella rasia</name>
    <dbReference type="NCBI Taxonomy" id="2744027"/>
    <lineage>
        <taxon>Bacteria</taxon>
        <taxon>Pseudomonadati</taxon>
        <taxon>Bacteroidota</taxon>
        <taxon>Flavobacteriia</taxon>
        <taxon>Flavobacteriales</taxon>
        <taxon>Flavobacteriaceae</taxon>
        <taxon>Rasiella</taxon>
    </lineage>
</organism>
<dbReference type="InterPro" id="IPR011990">
    <property type="entry name" value="TPR-like_helical_dom_sf"/>
</dbReference>
<dbReference type="InterPro" id="IPR003594">
    <property type="entry name" value="HATPase_dom"/>
</dbReference>